<proteinExistence type="inferred from homology"/>
<feature type="domain" description="POTRA" evidence="13">
    <location>
        <begin position="116"/>
        <end position="185"/>
    </location>
</feature>
<dbReference type="Pfam" id="PF01103">
    <property type="entry name" value="Omp85"/>
    <property type="match status" value="1"/>
</dbReference>
<keyword evidence="16" id="KW-1185">Reference proteome</keyword>
<keyword evidence="6 11" id="KW-0732">Signal</keyword>
<dbReference type="Pfam" id="PF17243">
    <property type="entry name" value="POTRA_TamA_1"/>
    <property type="match status" value="1"/>
</dbReference>
<reference evidence="15 16" key="1">
    <citation type="submission" date="2013-08" db="EMBL/GenBank/DDBJ databases">
        <title>Genome sequencing of Lysobacter.</title>
        <authorList>
            <person name="Zhang S."/>
            <person name="Wang G."/>
        </authorList>
    </citation>
    <scope>NUCLEOTIDE SEQUENCE [LARGE SCALE GENOMIC DNA]</scope>
    <source>
        <strain evidence="15 16">Ko07</strain>
    </source>
</reference>
<dbReference type="InterPro" id="IPR010827">
    <property type="entry name" value="BamA/TamA_POTRA"/>
</dbReference>
<evidence type="ECO:0000256" key="5">
    <source>
        <dbReference type="ARBA" id="ARBA00022692"/>
    </source>
</evidence>
<protein>
    <recommendedName>
        <fullName evidence="3">Translocation and assembly module subunit TamA</fullName>
    </recommendedName>
    <alternativeName>
        <fullName evidence="9">Autotransporter assembly factor TamA</fullName>
    </alternativeName>
</protein>
<comment type="similarity">
    <text evidence="2">Belongs to the TamA family.</text>
</comment>
<dbReference type="GO" id="GO:0097347">
    <property type="term" value="C:TAM protein secretion complex"/>
    <property type="evidence" value="ECO:0007669"/>
    <property type="project" value="TreeGrafter"/>
</dbReference>
<dbReference type="STRING" id="1122185.N792_00315"/>
<evidence type="ECO:0000256" key="6">
    <source>
        <dbReference type="ARBA" id="ARBA00022729"/>
    </source>
</evidence>
<evidence type="ECO:0000256" key="8">
    <source>
        <dbReference type="ARBA" id="ARBA00023237"/>
    </source>
</evidence>
<keyword evidence="8" id="KW-0998">Cell outer membrane</keyword>
<organism evidence="15 16">
    <name type="scientific">Lysobacter concretionis Ko07 = DSM 16239</name>
    <dbReference type="NCBI Taxonomy" id="1122185"/>
    <lineage>
        <taxon>Bacteria</taxon>
        <taxon>Pseudomonadati</taxon>
        <taxon>Pseudomonadota</taxon>
        <taxon>Gammaproteobacteria</taxon>
        <taxon>Lysobacterales</taxon>
        <taxon>Lysobacteraceae</taxon>
        <taxon>Novilysobacter</taxon>
    </lineage>
</organism>
<evidence type="ECO:0000313" key="15">
    <source>
        <dbReference type="EMBL" id="KGM52732.1"/>
    </source>
</evidence>
<feature type="chain" id="PRO_5001969253" description="Translocation and assembly module subunit TamA" evidence="11">
    <location>
        <begin position="24"/>
        <end position="596"/>
    </location>
</feature>
<accession>A0A0A0EUA3</accession>
<name>A0A0A0EUA3_9GAMM</name>
<evidence type="ECO:0000256" key="10">
    <source>
        <dbReference type="ARBA" id="ARBA00093548"/>
    </source>
</evidence>
<dbReference type="eggNOG" id="COG0729">
    <property type="taxonomic scope" value="Bacteria"/>
</dbReference>
<dbReference type="Pfam" id="PF07244">
    <property type="entry name" value="POTRA"/>
    <property type="match status" value="1"/>
</dbReference>
<evidence type="ECO:0000259" key="12">
    <source>
        <dbReference type="Pfam" id="PF01103"/>
    </source>
</evidence>
<dbReference type="InterPro" id="IPR039910">
    <property type="entry name" value="D15-like"/>
</dbReference>
<dbReference type="AlphaFoldDB" id="A0A0A0EUA3"/>
<keyword evidence="5" id="KW-0812">Transmembrane</keyword>
<dbReference type="InterPro" id="IPR000184">
    <property type="entry name" value="Bac_surfAg_D15"/>
</dbReference>
<dbReference type="GO" id="GO:0009306">
    <property type="term" value="P:protein secretion"/>
    <property type="evidence" value="ECO:0007669"/>
    <property type="project" value="TreeGrafter"/>
</dbReference>
<evidence type="ECO:0000256" key="3">
    <source>
        <dbReference type="ARBA" id="ARBA00015419"/>
    </source>
</evidence>
<keyword evidence="7" id="KW-0472">Membrane</keyword>
<feature type="domain" description="TamA POTRA" evidence="14">
    <location>
        <begin position="29"/>
        <end position="106"/>
    </location>
</feature>
<evidence type="ECO:0000259" key="13">
    <source>
        <dbReference type="Pfam" id="PF07244"/>
    </source>
</evidence>
<evidence type="ECO:0000256" key="11">
    <source>
        <dbReference type="SAM" id="SignalP"/>
    </source>
</evidence>
<dbReference type="RefSeq" id="WP_036191368.1">
    <property type="nucleotide sequence ID" value="NZ_AVPS01000001.1"/>
</dbReference>
<gene>
    <name evidence="15" type="ORF">N792_00315</name>
</gene>
<dbReference type="Gene3D" id="2.40.160.50">
    <property type="entry name" value="membrane protein fhac: a member of the omp85/tpsb transporter family"/>
    <property type="match status" value="1"/>
</dbReference>
<evidence type="ECO:0000256" key="1">
    <source>
        <dbReference type="ARBA" id="ARBA00004442"/>
    </source>
</evidence>
<evidence type="ECO:0000256" key="4">
    <source>
        <dbReference type="ARBA" id="ARBA00022452"/>
    </source>
</evidence>
<dbReference type="GO" id="GO:0009279">
    <property type="term" value="C:cell outer membrane"/>
    <property type="evidence" value="ECO:0007669"/>
    <property type="project" value="UniProtKB-SubCell"/>
</dbReference>
<dbReference type="EMBL" id="AVPS01000001">
    <property type="protein sequence ID" value="KGM52732.1"/>
    <property type="molecule type" value="Genomic_DNA"/>
</dbReference>
<evidence type="ECO:0000256" key="7">
    <source>
        <dbReference type="ARBA" id="ARBA00023136"/>
    </source>
</evidence>
<dbReference type="PANTHER" id="PTHR12815">
    <property type="entry name" value="SORTING AND ASSEMBLY MACHINERY SAMM50 PROTEIN FAMILY MEMBER"/>
    <property type="match status" value="1"/>
</dbReference>
<evidence type="ECO:0000256" key="9">
    <source>
        <dbReference type="ARBA" id="ARBA00033063"/>
    </source>
</evidence>
<evidence type="ECO:0000256" key="2">
    <source>
        <dbReference type="ARBA" id="ARBA00010248"/>
    </source>
</evidence>
<dbReference type="OrthoDB" id="9769707at2"/>
<comment type="caution">
    <text evidence="15">The sequence shown here is derived from an EMBL/GenBank/DDBJ whole genome shotgun (WGS) entry which is preliminary data.</text>
</comment>
<comment type="subcellular location">
    <subcellularLocation>
        <location evidence="1">Cell outer membrane</location>
    </subcellularLocation>
</comment>
<dbReference type="Proteomes" id="UP000030017">
    <property type="component" value="Unassembled WGS sequence"/>
</dbReference>
<dbReference type="InterPro" id="IPR035243">
    <property type="entry name" value="TamA_POTRA_Dom_1"/>
</dbReference>
<dbReference type="PANTHER" id="PTHR12815:SF47">
    <property type="entry name" value="TRANSLOCATION AND ASSEMBLY MODULE SUBUNIT TAMA"/>
    <property type="match status" value="1"/>
</dbReference>
<keyword evidence="4" id="KW-1134">Transmembrane beta strand</keyword>
<feature type="domain" description="Bacterial surface antigen (D15)" evidence="12">
    <location>
        <begin position="407"/>
        <end position="593"/>
    </location>
</feature>
<sequence>MRLPSLALPAAALCLFASGAVHAAKVERVDILGLDEAMTDNVRSAVTLVDVLGKDLSGRRLAYLVREAEQETREALGPFGYYSPTISVERDRDSNADSTVTITVDPGEPVRVRREHVAIEGVGGRDRYLREDLAGFRPRSGEVFEHPLYEASKTRISRRLAQRGYFDADFASRRVEVTRAEHAADIDLVWTSGPRYDMGPTTFEQTPNAILRGSVLDKLVYWDTGSYYHQGKLDRLRESLARLDYFSSVVINPQPDQAIDGQVPVNVLLVPAKRSIYSAGLSYGTDSGPGVRLGLERRYVNDRGHKALAQLDYAQRRKTLTTQYRIPAFAWADGWYTISAQVADEQTDYMDNRRIEFVGSRNGHINRHLNVIASLHALRERWSYLADDDGDATTGPAYRYATFSYPSLRAEYTDADDLIFPRNGRAGTLMLRGGLEGVGSDASFAQARATASWYRGLGANSRLIARGELGHTFTDELVAMPPSLRFFAGGDRSIRGYGWREVGPRVQGSDGKLYALGAKNVATGSIEYEHYFTPSWGAAAFVDTGSAFDTTPDWHTGVGAGVRWRSPVGPLRLDIGHGLNDADSSFQIYLSVGADL</sequence>
<evidence type="ECO:0000259" key="14">
    <source>
        <dbReference type="Pfam" id="PF17243"/>
    </source>
</evidence>
<evidence type="ECO:0000313" key="16">
    <source>
        <dbReference type="Proteomes" id="UP000030017"/>
    </source>
</evidence>
<feature type="signal peptide" evidence="11">
    <location>
        <begin position="1"/>
        <end position="23"/>
    </location>
</feature>
<comment type="subunit">
    <text evidence="10">Interacts with TamB to form the translocation and assembly module (TAM).</text>
</comment>
<dbReference type="Gene3D" id="3.10.20.310">
    <property type="entry name" value="membrane protein fhac"/>
    <property type="match status" value="3"/>
</dbReference>